<dbReference type="SUPFAM" id="SSF103473">
    <property type="entry name" value="MFS general substrate transporter"/>
    <property type="match status" value="1"/>
</dbReference>
<dbReference type="HOGENOM" id="CLU_054001_0_0_0"/>
<dbReference type="OrthoDB" id="8952229at2"/>
<protein>
    <submittedName>
        <fullName evidence="2">Major facilitator superfamily transporter</fullName>
    </submittedName>
</protein>
<reference evidence="2 3" key="1">
    <citation type="submission" date="2010-12" db="EMBL/GenBank/DDBJ databases">
        <title>Whole genome sequence of Anaerolinea thermophila UNI-1.</title>
        <authorList>
            <person name="Narita-Yamada S."/>
            <person name="Kishi E."/>
            <person name="Watanabe Y."/>
            <person name="Takasaki K."/>
            <person name="Ankai A."/>
            <person name="Oguchi A."/>
            <person name="Fukui S."/>
            <person name="Takahashi M."/>
            <person name="Yashiro I."/>
            <person name="Hosoyama A."/>
            <person name="Sekiguchi Y."/>
            <person name="Hanada S."/>
            <person name="Fujita N."/>
        </authorList>
    </citation>
    <scope>NUCLEOTIDE SEQUENCE [LARGE SCALE GENOMIC DNA]</scope>
    <source>
        <strain evidence="3">DSM 14523 / JCM 11388 / NBRC 100420 / UNI-1</strain>
    </source>
</reference>
<keyword evidence="1" id="KW-0812">Transmembrane</keyword>
<sequence>MAHPLIATLKNARGNARGAILSEPLWGIPFNLYAPYFSVYMLALGLTDSQIGLLVSLGLVFQFFWGLLGGIITDKLGRKRTTFIFDAISWTIPTLLWATAKSFYSFLAAVPFNSAWRVTHNSWTLVLVEDTDPEELVEIYSWIYIAGQLAVFFAPIAGLLIARFGLVPTMRGLLLLACVMMTAKFIVMNAMVTETQRGKIRMEETRHRSIFSLLLEYRDVLGILFRSPATLYTLGIHLAFSIANTVSGTFWSILVTEKLLIPAAHLSLFPIAKSAIMLMFFFLITPRLRGVHFRNPMVLSFLGYIVAYSILLVTPERNYPLLFLSVTIETCSFAVLGTQLDRLLVVTMNPEERARIMALFVATLVAATSPFGWIAGALSSINRILPFLLCLAMYAIGIVLVLRAARLPQNQPQTGEVAAG</sequence>
<feature type="transmembrane region" description="Helical" evidence="1">
    <location>
        <begin position="384"/>
        <end position="402"/>
    </location>
</feature>
<gene>
    <name evidence="2" type="ordered locus">ANT_30250</name>
</gene>
<dbReference type="PANTHER" id="PTHR23518">
    <property type="entry name" value="C-METHYLTRANSFERASE"/>
    <property type="match status" value="1"/>
</dbReference>
<dbReference type="STRING" id="926569.ANT_30250"/>
<keyword evidence="3" id="KW-1185">Reference proteome</keyword>
<accession>E8N2A4</accession>
<dbReference type="InterPro" id="IPR036259">
    <property type="entry name" value="MFS_trans_sf"/>
</dbReference>
<dbReference type="Pfam" id="PF07690">
    <property type="entry name" value="MFS_1"/>
    <property type="match status" value="1"/>
</dbReference>
<dbReference type="GO" id="GO:0022857">
    <property type="term" value="F:transmembrane transporter activity"/>
    <property type="evidence" value="ECO:0007669"/>
    <property type="project" value="InterPro"/>
</dbReference>
<dbReference type="KEGG" id="atm:ANT_30250"/>
<evidence type="ECO:0000313" key="2">
    <source>
        <dbReference type="EMBL" id="BAJ65051.1"/>
    </source>
</evidence>
<dbReference type="InParanoid" id="E8N2A4"/>
<feature type="transmembrane region" description="Helical" evidence="1">
    <location>
        <begin position="356"/>
        <end position="378"/>
    </location>
</feature>
<dbReference type="eggNOG" id="COG2211">
    <property type="taxonomic scope" value="Bacteria"/>
</dbReference>
<organism evidence="2 3">
    <name type="scientific">Anaerolinea thermophila (strain DSM 14523 / JCM 11388 / NBRC 100420 / UNI-1)</name>
    <dbReference type="NCBI Taxonomy" id="926569"/>
    <lineage>
        <taxon>Bacteria</taxon>
        <taxon>Bacillati</taxon>
        <taxon>Chloroflexota</taxon>
        <taxon>Anaerolineae</taxon>
        <taxon>Anaerolineales</taxon>
        <taxon>Anaerolineaceae</taxon>
        <taxon>Anaerolinea</taxon>
    </lineage>
</organism>
<dbReference type="AlphaFoldDB" id="E8N2A4"/>
<dbReference type="InterPro" id="IPR011701">
    <property type="entry name" value="MFS"/>
</dbReference>
<feature type="transmembrane region" description="Helical" evidence="1">
    <location>
        <begin position="296"/>
        <end position="313"/>
    </location>
</feature>
<dbReference type="EMBL" id="AP012029">
    <property type="protein sequence ID" value="BAJ65051.1"/>
    <property type="molecule type" value="Genomic_DNA"/>
</dbReference>
<name>E8N2A4_ANATU</name>
<proteinExistence type="predicted"/>
<feature type="transmembrane region" description="Helical" evidence="1">
    <location>
        <begin position="231"/>
        <end position="253"/>
    </location>
</feature>
<feature type="transmembrane region" description="Helical" evidence="1">
    <location>
        <begin position="142"/>
        <end position="166"/>
    </location>
</feature>
<feature type="transmembrane region" description="Helical" evidence="1">
    <location>
        <begin position="172"/>
        <end position="192"/>
    </location>
</feature>
<evidence type="ECO:0000313" key="3">
    <source>
        <dbReference type="Proteomes" id="UP000008922"/>
    </source>
</evidence>
<keyword evidence="1" id="KW-1133">Transmembrane helix</keyword>
<feature type="transmembrane region" description="Helical" evidence="1">
    <location>
        <begin position="51"/>
        <end position="72"/>
    </location>
</feature>
<evidence type="ECO:0000256" key="1">
    <source>
        <dbReference type="SAM" id="Phobius"/>
    </source>
</evidence>
<dbReference type="PANTHER" id="PTHR23518:SF2">
    <property type="entry name" value="MAJOR FACILITATOR SUPERFAMILY TRANSPORTER"/>
    <property type="match status" value="1"/>
</dbReference>
<dbReference type="RefSeq" id="WP_013561392.1">
    <property type="nucleotide sequence ID" value="NC_014960.1"/>
</dbReference>
<feature type="transmembrane region" description="Helical" evidence="1">
    <location>
        <begin position="259"/>
        <end position="284"/>
    </location>
</feature>
<dbReference type="Proteomes" id="UP000008922">
    <property type="component" value="Chromosome"/>
</dbReference>
<keyword evidence="1" id="KW-0472">Membrane</keyword>
<dbReference type="Gene3D" id="1.20.1250.20">
    <property type="entry name" value="MFS general substrate transporter like domains"/>
    <property type="match status" value="1"/>
</dbReference>